<sequence>MPPKPKRNRLEKLQHSWAKASSQQRYEFLKWLAASQDGNDGNGITATDMIARIPIASGRYLLPSAVVRIRAIMTARSLSAEAVMTQLGFEEDRDALSRALSEGASLRLAVVAALENWLLAHADPECTAP</sequence>
<comment type="caution">
    <text evidence="1">The sequence shown here is derived from an EMBL/GenBank/DDBJ whole genome shotgun (WGS) entry which is preliminary data.</text>
</comment>
<dbReference type="Proteomes" id="UP000477849">
    <property type="component" value="Unassembled WGS sequence"/>
</dbReference>
<proteinExistence type="predicted"/>
<dbReference type="RefSeq" id="WP_163903295.1">
    <property type="nucleotide sequence ID" value="NZ_CP048427.1"/>
</dbReference>
<name>A0A6M1S332_9HYPH</name>
<evidence type="ECO:0000313" key="2">
    <source>
        <dbReference type="Proteomes" id="UP000477849"/>
    </source>
</evidence>
<reference evidence="1 2" key="1">
    <citation type="submission" date="2020-02" db="EMBL/GenBank/DDBJ databases">
        <title>Genome sequence of the type strain CCBAU10050 of Rhizobium daejeonense.</title>
        <authorList>
            <person name="Gao J."/>
            <person name="Sun J."/>
        </authorList>
    </citation>
    <scope>NUCLEOTIDE SEQUENCE [LARGE SCALE GENOMIC DNA]</scope>
    <source>
        <strain evidence="1 2">CCBAU10050</strain>
    </source>
</reference>
<gene>
    <name evidence="1" type="ORF">G6N76_13345</name>
</gene>
<keyword evidence="2" id="KW-1185">Reference proteome</keyword>
<dbReference type="EMBL" id="JAAKZH010000004">
    <property type="protein sequence ID" value="NGO64651.1"/>
    <property type="molecule type" value="Genomic_DNA"/>
</dbReference>
<accession>A0A6M1S332</accession>
<dbReference type="AlphaFoldDB" id="A0A6M1S332"/>
<evidence type="ECO:0000313" key="1">
    <source>
        <dbReference type="EMBL" id="NGO64651.1"/>
    </source>
</evidence>
<organism evidence="1 2">
    <name type="scientific">Rhizobium daejeonense</name>
    <dbReference type="NCBI Taxonomy" id="240521"/>
    <lineage>
        <taxon>Bacteria</taxon>
        <taxon>Pseudomonadati</taxon>
        <taxon>Pseudomonadota</taxon>
        <taxon>Alphaproteobacteria</taxon>
        <taxon>Hyphomicrobiales</taxon>
        <taxon>Rhizobiaceae</taxon>
        <taxon>Rhizobium/Agrobacterium group</taxon>
        <taxon>Rhizobium</taxon>
    </lineage>
</organism>
<protein>
    <submittedName>
        <fullName evidence="1">Uncharacterized protein</fullName>
    </submittedName>
</protein>